<dbReference type="CDD" id="cd19821">
    <property type="entry name" value="Bbox1_BBX-like"/>
    <property type="match status" value="1"/>
</dbReference>
<keyword evidence="1" id="KW-0479">Metal-binding</keyword>
<name>A0ABD3SKC0_9LAMI</name>
<comment type="caution">
    <text evidence="7">The sequence shown here is derived from an EMBL/GenBank/DDBJ whole genome shotgun (WGS) entry which is preliminary data.</text>
</comment>
<evidence type="ECO:0000256" key="5">
    <source>
        <dbReference type="SAM" id="MobiDB-lite"/>
    </source>
</evidence>
<dbReference type="Proteomes" id="UP001634393">
    <property type="component" value="Unassembled WGS sequence"/>
</dbReference>
<keyword evidence="2 4" id="KW-0863">Zinc-finger</keyword>
<feature type="region of interest" description="Disordered" evidence="5">
    <location>
        <begin position="90"/>
        <end position="111"/>
    </location>
</feature>
<dbReference type="InterPro" id="IPR000315">
    <property type="entry name" value="Znf_B-box"/>
</dbReference>
<protein>
    <recommendedName>
        <fullName evidence="6">B box-type domain-containing protein</fullName>
    </recommendedName>
</protein>
<keyword evidence="3" id="KW-0862">Zinc</keyword>
<feature type="domain" description="B box-type" evidence="6">
    <location>
        <begin position="1"/>
        <end position="47"/>
    </location>
</feature>
<evidence type="ECO:0000313" key="8">
    <source>
        <dbReference type="Proteomes" id="UP001634393"/>
    </source>
</evidence>
<evidence type="ECO:0000259" key="6">
    <source>
        <dbReference type="PROSITE" id="PS50119"/>
    </source>
</evidence>
<proteinExistence type="predicted"/>
<dbReference type="EMBL" id="JBJXBP010000006">
    <property type="protein sequence ID" value="KAL3825017.1"/>
    <property type="molecule type" value="Genomic_DNA"/>
</dbReference>
<accession>A0ABD3SKC0</accession>
<sequence length="244" mass="26664">MKERACELCNEDAAVYCPSDSAFLCINCDAKVHEANFLVARHIRHAVCFNRNNVTGNIISGAGFHSTATCPQIDDSDSLSSSSNSSACISSTTSPAKEYSSGRNRGSSSSVNRKSQSEVKFFKAEAILVNWCGKLGVREYDVVVRMACSVLRVCLDRGTVLLPFRVFLAASMWLGLRLGAGGKSNNMTWQVLKRLEEVSGVPAKVILAAESKMAHALTLRSGGENQKKQLHRRRLELEEGWAEC</sequence>
<dbReference type="SMART" id="SM00336">
    <property type="entry name" value="BBOX"/>
    <property type="match status" value="1"/>
</dbReference>
<evidence type="ECO:0000256" key="1">
    <source>
        <dbReference type="ARBA" id="ARBA00022723"/>
    </source>
</evidence>
<evidence type="ECO:0000256" key="3">
    <source>
        <dbReference type="ARBA" id="ARBA00022833"/>
    </source>
</evidence>
<evidence type="ECO:0000256" key="4">
    <source>
        <dbReference type="PROSITE-ProRule" id="PRU00024"/>
    </source>
</evidence>
<feature type="compositionally biased region" description="Low complexity" evidence="5">
    <location>
        <begin position="101"/>
        <end position="111"/>
    </location>
</feature>
<dbReference type="PANTHER" id="PTHR31717">
    <property type="entry name" value="ZINC FINGER PROTEIN CONSTANS-LIKE 10"/>
    <property type="match status" value="1"/>
</dbReference>
<dbReference type="InterPro" id="IPR049808">
    <property type="entry name" value="CONSTANS-like_Bbox1"/>
</dbReference>
<dbReference type="PANTHER" id="PTHR31717:SF81">
    <property type="entry name" value="B-BOX ZINC FINGER PROTEIN 32-LIKE"/>
    <property type="match status" value="1"/>
</dbReference>
<evidence type="ECO:0000256" key="2">
    <source>
        <dbReference type="ARBA" id="ARBA00022771"/>
    </source>
</evidence>
<dbReference type="AlphaFoldDB" id="A0ABD3SKC0"/>
<dbReference type="GO" id="GO:0008270">
    <property type="term" value="F:zinc ion binding"/>
    <property type="evidence" value="ECO:0007669"/>
    <property type="project" value="UniProtKB-KW"/>
</dbReference>
<evidence type="ECO:0000313" key="7">
    <source>
        <dbReference type="EMBL" id="KAL3825017.1"/>
    </source>
</evidence>
<organism evidence="7 8">
    <name type="scientific">Penstemon smallii</name>
    <dbReference type="NCBI Taxonomy" id="265156"/>
    <lineage>
        <taxon>Eukaryota</taxon>
        <taxon>Viridiplantae</taxon>
        <taxon>Streptophyta</taxon>
        <taxon>Embryophyta</taxon>
        <taxon>Tracheophyta</taxon>
        <taxon>Spermatophyta</taxon>
        <taxon>Magnoliopsida</taxon>
        <taxon>eudicotyledons</taxon>
        <taxon>Gunneridae</taxon>
        <taxon>Pentapetalae</taxon>
        <taxon>asterids</taxon>
        <taxon>lamiids</taxon>
        <taxon>Lamiales</taxon>
        <taxon>Plantaginaceae</taxon>
        <taxon>Cheloneae</taxon>
        <taxon>Penstemon</taxon>
    </lineage>
</organism>
<reference evidence="7 8" key="1">
    <citation type="submission" date="2024-12" db="EMBL/GenBank/DDBJ databases">
        <title>The unique morphological basis and parallel evolutionary history of personate flowers in Penstemon.</title>
        <authorList>
            <person name="Depatie T.H."/>
            <person name="Wessinger C.A."/>
        </authorList>
    </citation>
    <scope>NUCLEOTIDE SEQUENCE [LARGE SCALE GENOMIC DNA]</scope>
    <source>
        <strain evidence="7">WTNN_2</strain>
        <tissue evidence="7">Leaf</tissue>
    </source>
</reference>
<dbReference type="PROSITE" id="PS50119">
    <property type="entry name" value="ZF_BBOX"/>
    <property type="match status" value="1"/>
</dbReference>
<gene>
    <name evidence="7" type="ORF">ACJIZ3_021046</name>
</gene>
<keyword evidence="8" id="KW-1185">Reference proteome</keyword>